<feature type="chain" id="PRO_5041394347" description="Lipid-binding serum glycoprotein C-terminal domain-containing protein" evidence="2">
    <location>
        <begin position="21"/>
        <end position="627"/>
    </location>
</feature>
<comment type="caution">
    <text evidence="4">The sequence shown here is derived from an EMBL/GenBank/DDBJ whole genome shotgun (WGS) entry which is preliminary data.</text>
</comment>
<organism evidence="4 5">
    <name type="scientific">Steinernema hermaphroditum</name>
    <dbReference type="NCBI Taxonomy" id="289476"/>
    <lineage>
        <taxon>Eukaryota</taxon>
        <taxon>Metazoa</taxon>
        <taxon>Ecdysozoa</taxon>
        <taxon>Nematoda</taxon>
        <taxon>Chromadorea</taxon>
        <taxon>Rhabditida</taxon>
        <taxon>Tylenchina</taxon>
        <taxon>Panagrolaimomorpha</taxon>
        <taxon>Strongyloidoidea</taxon>
        <taxon>Steinernematidae</taxon>
        <taxon>Steinernema</taxon>
    </lineage>
</organism>
<sequence length="627" mass="71333">MMKYHHPWYCLPVLFALLHAHPFLGHHRHVPGIEPQQDAFFYDQRTSPKESLELFPEFEPAFDTNYDSFLGGEPSKGDTLNWDKDFGDLFGNKPFLPFRPPPGGKDDIISDISVLMDTLLEDNSEEVEKELEEAKRKSKSVDEEFEEGTAGIAVRLTKHALLTAAQNITNFLVHDISRLSISDITLKSMDLNITLHGIKTHSYVPPSVDITVDGDIITLKTSKGSVKLFGQYTAVYKTIRQGVIEAKMSGFDLNLKLRLTKSPLGSLNVEVVQCASVVEHLHVDLIRHLLDQVTDDVRESLHKLSTAAICKYLNSYAQKVNRHLDSGMALKEIDIHSNVPQGQMQFDWRLSEKPELFSDYVDVPMVGEFTRSTLRTPFKPNKLMKRMDDRKRMIYIYMSDFIVNSFFFQLEAIADWKGKLHRVPEIAAALRLSCPETELCLGQYVGNVGDYVENSGRMYGKARDRPQVSLTDRGAHLKMNLSVELTYQPSNEMTPRTVARFHTDLKLHIDSFVVLTNEIAEVEGERRYRVNASGGIDELKLHEIEVFDENWEFCKTSLPSFVSQQKGKLETVLRQNLHTVFSISDGIIPVINSIDGHFRKRTLVVGLDIDMQSTISDFLELSDVFNY</sequence>
<evidence type="ECO:0000313" key="5">
    <source>
        <dbReference type="Proteomes" id="UP001175271"/>
    </source>
</evidence>
<dbReference type="SUPFAM" id="SSF55394">
    <property type="entry name" value="Bactericidal permeability-increasing protein, BPI"/>
    <property type="match status" value="2"/>
</dbReference>
<name>A0AA39LFY8_9BILA</name>
<dbReference type="Proteomes" id="UP001175271">
    <property type="component" value="Unassembled WGS sequence"/>
</dbReference>
<evidence type="ECO:0000259" key="3">
    <source>
        <dbReference type="Pfam" id="PF02886"/>
    </source>
</evidence>
<dbReference type="Pfam" id="PF02886">
    <property type="entry name" value="LBP_BPI_CETP_C"/>
    <property type="match status" value="1"/>
</dbReference>
<proteinExistence type="predicted"/>
<reference evidence="4" key="1">
    <citation type="submission" date="2023-06" db="EMBL/GenBank/DDBJ databases">
        <title>Genomic analysis of the entomopathogenic nematode Steinernema hermaphroditum.</title>
        <authorList>
            <person name="Schwarz E.M."/>
            <person name="Heppert J.K."/>
            <person name="Baniya A."/>
            <person name="Schwartz H.T."/>
            <person name="Tan C.-H."/>
            <person name="Antoshechkin I."/>
            <person name="Sternberg P.W."/>
            <person name="Goodrich-Blair H."/>
            <person name="Dillman A.R."/>
        </authorList>
    </citation>
    <scope>NUCLEOTIDE SEQUENCE</scope>
    <source>
        <strain evidence="4">PS9179</strain>
        <tissue evidence="4">Whole animal</tissue>
    </source>
</reference>
<evidence type="ECO:0000256" key="2">
    <source>
        <dbReference type="SAM" id="SignalP"/>
    </source>
</evidence>
<feature type="signal peptide" evidence="2">
    <location>
        <begin position="1"/>
        <end position="20"/>
    </location>
</feature>
<feature type="coiled-coil region" evidence="1">
    <location>
        <begin position="117"/>
        <end position="144"/>
    </location>
</feature>
<dbReference type="Gene3D" id="3.15.10.10">
    <property type="entry name" value="Bactericidal permeability-increasing protein, domain 1"/>
    <property type="match status" value="1"/>
</dbReference>
<dbReference type="EMBL" id="JAUCMV010000005">
    <property type="protein sequence ID" value="KAK0395720.1"/>
    <property type="molecule type" value="Genomic_DNA"/>
</dbReference>
<keyword evidence="2" id="KW-0732">Signal</keyword>
<evidence type="ECO:0000313" key="4">
    <source>
        <dbReference type="EMBL" id="KAK0395720.1"/>
    </source>
</evidence>
<feature type="domain" description="Lipid-binding serum glycoprotein C-terminal" evidence="3">
    <location>
        <begin position="361"/>
        <end position="507"/>
    </location>
</feature>
<protein>
    <recommendedName>
        <fullName evidence="3">Lipid-binding serum glycoprotein C-terminal domain-containing protein</fullName>
    </recommendedName>
</protein>
<dbReference type="InterPro" id="IPR001124">
    <property type="entry name" value="Lipid-bd_serum_glycop_C"/>
</dbReference>
<dbReference type="PANTHER" id="PTHR10504">
    <property type="entry name" value="BACTERICIDAL PERMEABILITY-INCREASING BPI PROTEIN-RELATED"/>
    <property type="match status" value="1"/>
</dbReference>
<dbReference type="GO" id="GO:0005615">
    <property type="term" value="C:extracellular space"/>
    <property type="evidence" value="ECO:0007669"/>
    <property type="project" value="TreeGrafter"/>
</dbReference>
<dbReference type="InterPro" id="IPR032942">
    <property type="entry name" value="BPI/LBP/Plunc"/>
</dbReference>
<keyword evidence="1" id="KW-0175">Coiled coil</keyword>
<dbReference type="AlphaFoldDB" id="A0AA39LFY8"/>
<accession>A0AA39LFY8</accession>
<evidence type="ECO:0000256" key="1">
    <source>
        <dbReference type="SAM" id="Coils"/>
    </source>
</evidence>
<gene>
    <name evidence="4" type="ORF">QR680_001398</name>
</gene>
<keyword evidence="5" id="KW-1185">Reference proteome</keyword>
<dbReference type="GO" id="GO:0008289">
    <property type="term" value="F:lipid binding"/>
    <property type="evidence" value="ECO:0007669"/>
    <property type="project" value="InterPro"/>
</dbReference>
<dbReference type="Gene3D" id="3.15.20.10">
    <property type="entry name" value="Bactericidal permeability-increasing protein, domain 2"/>
    <property type="match status" value="1"/>
</dbReference>
<dbReference type="InterPro" id="IPR017943">
    <property type="entry name" value="Bactericidal_perm-incr_a/b_dom"/>
</dbReference>
<dbReference type="PANTHER" id="PTHR10504:SF131">
    <property type="entry name" value="BPI2 DOMAIN-CONTAINING PROTEIN"/>
    <property type="match status" value="1"/>
</dbReference>